<proteinExistence type="inferred from homology"/>
<keyword evidence="2" id="KW-1184">Jasmonic acid signaling pathway</keyword>
<dbReference type="PANTHER" id="PTHR33077">
    <property type="entry name" value="PROTEIN TIFY 4A-RELATED-RELATED"/>
    <property type="match status" value="1"/>
</dbReference>
<dbReference type="Pfam" id="PF09425">
    <property type="entry name" value="Jas_motif"/>
    <property type="match status" value="1"/>
</dbReference>
<comment type="subcellular location">
    <subcellularLocation>
        <location evidence="2">Nucleus</location>
    </subcellularLocation>
</comment>
<comment type="function">
    <text evidence="2">Repressor of jasmonate responses.</text>
</comment>
<evidence type="ECO:0000256" key="1">
    <source>
        <dbReference type="ARBA" id="ARBA00008614"/>
    </source>
</evidence>
<dbReference type="InterPro" id="IPR010399">
    <property type="entry name" value="Tify_dom"/>
</dbReference>
<dbReference type="Proteomes" id="UP001165190">
    <property type="component" value="Unassembled WGS sequence"/>
</dbReference>
<organism evidence="5 6">
    <name type="scientific">Hibiscus trionum</name>
    <name type="common">Flower of an hour</name>
    <dbReference type="NCBI Taxonomy" id="183268"/>
    <lineage>
        <taxon>Eukaryota</taxon>
        <taxon>Viridiplantae</taxon>
        <taxon>Streptophyta</taxon>
        <taxon>Embryophyta</taxon>
        <taxon>Tracheophyta</taxon>
        <taxon>Spermatophyta</taxon>
        <taxon>Magnoliopsida</taxon>
        <taxon>eudicotyledons</taxon>
        <taxon>Gunneridae</taxon>
        <taxon>Pentapetalae</taxon>
        <taxon>rosids</taxon>
        <taxon>malvids</taxon>
        <taxon>Malvales</taxon>
        <taxon>Malvaceae</taxon>
        <taxon>Malvoideae</taxon>
        <taxon>Hibiscus</taxon>
    </lineage>
</organism>
<dbReference type="GO" id="GO:0005634">
    <property type="term" value="C:nucleus"/>
    <property type="evidence" value="ECO:0007669"/>
    <property type="project" value="UniProtKB-SubCell"/>
</dbReference>
<evidence type="ECO:0000256" key="2">
    <source>
        <dbReference type="RuleBase" id="RU369065"/>
    </source>
</evidence>
<protein>
    <recommendedName>
        <fullName evidence="2">Protein TIFY</fullName>
    </recommendedName>
    <alternativeName>
        <fullName evidence="2">Jasmonate ZIM domain-containing protein</fullName>
    </alternativeName>
</protein>
<comment type="domain">
    <text evidence="2">The jas domain is required for interaction with COI1.</text>
</comment>
<evidence type="ECO:0000259" key="4">
    <source>
        <dbReference type="PROSITE" id="PS51320"/>
    </source>
</evidence>
<comment type="caution">
    <text evidence="5">The sequence shown here is derived from an EMBL/GenBank/DDBJ whole genome shotgun (WGS) entry which is preliminary data.</text>
</comment>
<dbReference type="AlphaFoldDB" id="A0A9W7I4T6"/>
<dbReference type="GO" id="GO:0031347">
    <property type="term" value="P:regulation of defense response"/>
    <property type="evidence" value="ECO:0007669"/>
    <property type="project" value="UniProtKB-UniRule"/>
</dbReference>
<gene>
    <name evidence="5" type="ORF">HRI_002607200</name>
</gene>
<evidence type="ECO:0000256" key="3">
    <source>
        <dbReference type="SAM" id="MobiDB-lite"/>
    </source>
</evidence>
<evidence type="ECO:0000313" key="6">
    <source>
        <dbReference type="Proteomes" id="UP001165190"/>
    </source>
</evidence>
<comment type="similarity">
    <text evidence="1 2">Belongs to the TIFY/JAZ family.</text>
</comment>
<reference evidence="5" key="1">
    <citation type="submission" date="2023-05" db="EMBL/GenBank/DDBJ databases">
        <title>Genome and transcriptome analyses reveal genes involved in the formation of fine ridges on petal epidermal cells in Hibiscus trionum.</title>
        <authorList>
            <person name="Koshimizu S."/>
            <person name="Masuda S."/>
            <person name="Ishii T."/>
            <person name="Shirasu K."/>
            <person name="Hoshino A."/>
            <person name="Arita M."/>
        </authorList>
    </citation>
    <scope>NUCLEOTIDE SEQUENCE</scope>
    <source>
        <strain evidence="5">Hamamatsu line</strain>
    </source>
</reference>
<dbReference type="EMBL" id="BSYR01000022">
    <property type="protein sequence ID" value="GMI89379.1"/>
    <property type="molecule type" value="Genomic_DNA"/>
</dbReference>
<dbReference type="PANTHER" id="PTHR33077:SF61">
    <property type="entry name" value="PROTEIN TIFY 3A-RELATED"/>
    <property type="match status" value="1"/>
</dbReference>
<dbReference type="GO" id="GO:2000022">
    <property type="term" value="P:regulation of jasmonic acid mediated signaling pathway"/>
    <property type="evidence" value="ECO:0007669"/>
    <property type="project" value="UniProtKB-UniRule"/>
</dbReference>
<sequence>MEEEAESREEVKPNFVVKEADGDTVGGNDVAELGSVETLDFLSQKNFQNCSLPMPASGVNTPSLAPSQLTIFYGGTVCVFDAIPVEKMREIMVIASTVAAGNTVDMKNATADGATNLASPQAQLYPLPRTSLCKLHAELPIARRHSLQRFLEKRRDRLVNKNPYPDPLAPKMGDDTKANLSAATSPESVCFGTSIVHQEELQPKAPAHVA</sequence>
<dbReference type="GO" id="GO:0009611">
    <property type="term" value="P:response to wounding"/>
    <property type="evidence" value="ECO:0007669"/>
    <property type="project" value="UniProtKB-UniRule"/>
</dbReference>
<name>A0A9W7I4T6_HIBTR</name>
<dbReference type="PROSITE" id="PS51320">
    <property type="entry name" value="TIFY"/>
    <property type="match status" value="1"/>
</dbReference>
<keyword evidence="6" id="KW-1185">Reference proteome</keyword>
<feature type="region of interest" description="Disordered" evidence="3">
    <location>
        <begin position="158"/>
        <end position="181"/>
    </location>
</feature>
<dbReference type="InterPro" id="IPR018467">
    <property type="entry name" value="CCT_CS"/>
</dbReference>
<feature type="domain" description="Tify" evidence="4">
    <location>
        <begin position="62"/>
        <end position="97"/>
    </location>
</feature>
<dbReference type="InterPro" id="IPR040390">
    <property type="entry name" value="TIFY/JAZ"/>
</dbReference>
<keyword evidence="2" id="KW-0539">Nucleus</keyword>
<accession>A0A9W7I4T6</accession>
<dbReference type="OrthoDB" id="649989at2759"/>
<dbReference type="Pfam" id="PF06200">
    <property type="entry name" value="tify"/>
    <property type="match status" value="1"/>
</dbReference>
<dbReference type="SMART" id="SM00979">
    <property type="entry name" value="TIFY"/>
    <property type="match status" value="1"/>
</dbReference>
<evidence type="ECO:0000313" key="5">
    <source>
        <dbReference type="EMBL" id="GMI89379.1"/>
    </source>
</evidence>